<name>A0ABS4KWK9_9CLOT</name>
<dbReference type="EMBL" id="JAGGLM010000015">
    <property type="protein sequence ID" value="MBP2033448.1"/>
    <property type="molecule type" value="Genomic_DNA"/>
</dbReference>
<feature type="domain" description="NADPH-dependent FMN reductase-like" evidence="1">
    <location>
        <begin position="1"/>
        <end position="27"/>
    </location>
</feature>
<feature type="non-terminal residue" evidence="3">
    <location>
        <position position="28"/>
    </location>
</feature>
<accession>A0ABS4KWK9</accession>
<sequence length="28" mass="3075">MKVVAFNGSPNKEGNTYHAIKIVANELE</sequence>
<reference evidence="3 4" key="1">
    <citation type="submission" date="2021-03" db="EMBL/GenBank/DDBJ databases">
        <title>Genomic Encyclopedia of Type Strains, Phase IV (KMG-IV): sequencing the most valuable type-strain genomes for metagenomic binning, comparative biology and taxonomic classification.</title>
        <authorList>
            <person name="Goeker M."/>
        </authorList>
    </citation>
    <scope>NUCLEOTIDE SEQUENCE [LARGE SCALE GENOMIC DNA]</scope>
    <source>
        <strain evidence="3 4">DSM 28783</strain>
    </source>
</reference>
<dbReference type="InterPro" id="IPR005025">
    <property type="entry name" value="FMN_Rdtase-like_dom"/>
</dbReference>
<protein>
    <submittedName>
        <fullName evidence="3">Multimeric flavodoxin WrbA</fullName>
    </submittedName>
</protein>
<dbReference type="InterPro" id="IPR029039">
    <property type="entry name" value="Flavoprotein-like_sf"/>
</dbReference>
<evidence type="ECO:0000313" key="4">
    <source>
        <dbReference type="Proteomes" id="UP001519307"/>
    </source>
</evidence>
<evidence type="ECO:0000313" key="2">
    <source>
        <dbReference type="EMBL" id="MBP2033448.1"/>
    </source>
</evidence>
<gene>
    <name evidence="2" type="ORF">J2Z42_002151</name>
    <name evidence="3" type="ORF">J2Z42_002744</name>
</gene>
<organism evidence="3 4">
    <name type="scientific">Clostridium algifaecis</name>
    <dbReference type="NCBI Taxonomy" id="1472040"/>
    <lineage>
        <taxon>Bacteria</taxon>
        <taxon>Bacillati</taxon>
        <taxon>Bacillota</taxon>
        <taxon>Clostridia</taxon>
        <taxon>Eubacteriales</taxon>
        <taxon>Clostridiaceae</taxon>
        <taxon>Clostridium</taxon>
    </lineage>
</organism>
<dbReference type="Proteomes" id="UP001519307">
    <property type="component" value="Unassembled WGS sequence"/>
</dbReference>
<comment type="caution">
    <text evidence="3">The sequence shown here is derived from an EMBL/GenBank/DDBJ whole genome shotgun (WGS) entry which is preliminary data.</text>
</comment>
<keyword evidence="4" id="KW-1185">Reference proteome</keyword>
<dbReference type="RefSeq" id="WP_245331583.1">
    <property type="nucleotide sequence ID" value="NZ_JAGGLM010000015.1"/>
</dbReference>
<proteinExistence type="predicted"/>
<dbReference type="Pfam" id="PF03358">
    <property type="entry name" value="FMN_red"/>
    <property type="match status" value="1"/>
</dbReference>
<evidence type="ECO:0000259" key="1">
    <source>
        <dbReference type="Pfam" id="PF03358"/>
    </source>
</evidence>
<evidence type="ECO:0000313" key="3">
    <source>
        <dbReference type="EMBL" id="MBP2034025.1"/>
    </source>
</evidence>
<dbReference type="SUPFAM" id="SSF52218">
    <property type="entry name" value="Flavoproteins"/>
    <property type="match status" value="1"/>
</dbReference>
<dbReference type="EMBL" id="JAGGLM010000029">
    <property type="protein sequence ID" value="MBP2034025.1"/>
    <property type="molecule type" value="Genomic_DNA"/>
</dbReference>